<organism evidence="14 15">
    <name type="scientific">Anaerobacillus alkaliphilus</name>
    <dbReference type="NCBI Taxonomy" id="1548597"/>
    <lineage>
        <taxon>Bacteria</taxon>
        <taxon>Bacillati</taxon>
        <taxon>Bacillota</taxon>
        <taxon>Bacilli</taxon>
        <taxon>Bacillales</taxon>
        <taxon>Bacillaceae</taxon>
        <taxon>Anaerobacillus</taxon>
    </lineage>
</organism>
<keyword evidence="5 10" id="KW-0819">tRNA processing</keyword>
<comment type="caution">
    <text evidence="10">Lacks conserved residue(s) required for the propagation of feature annotation.</text>
</comment>
<keyword evidence="15" id="KW-1185">Reference proteome</keyword>
<comment type="similarity">
    <text evidence="3 10 13">Belongs to the IPP transferase family.</text>
</comment>
<dbReference type="Gene3D" id="1.10.20.140">
    <property type="match status" value="1"/>
</dbReference>
<dbReference type="PANTHER" id="PTHR11088:SF60">
    <property type="entry name" value="TRNA DIMETHYLALLYLTRANSFERASE"/>
    <property type="match status" value="1"/>
</dbReference>
<evidence type="ECO:0000256" key="6">
    <source>
        <dbReference type="ARBA" id="ARBA00022741"/>
    </source>
</evidence>
<dbReference type="InterPro" id="IPR018022">
    <property type="entry name" value="IPT"/>
</dbReference>
<dbReference type="InterPro" id="IPR039657">
    <property type="entry name" value="Dimethylallyltransferase"/>
</dbReference>
<evidence type="ECO:0000313" key="14">
    <source>
        <dbReference type="EMBL" id="RXI97928.1"/>
    </source>
</evidence>
<dbReference type="InterPro" id="IPR027417">
    <property type="entry name" value="P-loop_NTPase"/>
</dbReference>
<dbReference type="PANTHER" id="PTHR11088">
    <property type="entry name" value="TRNA DIMETHYLALLYLTRANSFERASE"/>
    <property type="match status" value="1"/>
</dbReference>
<evidence type="ECO:0000256" key="11">
    <source>
        <dbReference type="RuleBase" id="RU003783"/>
    </source>
</evidence>
<accession>A0A4Q0VP06</accession>
<dbReference type="AlphaFoldDB" id="A0A4Q0VP06"/>
<evidence type="ECO:0000313" key="15">
    <source>
        <dbReference type="Proteomes" id="UP000290649"/>
    </source>
</evidence>
<feature type="binding site" evidence="10">
    <location>
        <begin position="12"/>
        <end position="17"/>
    </location>
    <ligand>
        <name>substrate</name>
    </ligand>
</feature>
<evidence type="ECO:0000256" key="10">
    <source>
        <dbReference type="HAMAP-Rule" id="MF_00185"/>
    </source>
</evidence>
<protein>
    <recommendedName>
        <fullName evidence="10">tRNA dimethylallyltransferase</fullName>
        <ecNumber evidence="10">2.5.1.75</ecNumber>
    </recommendedName>
    <alternativeName>
        <fullName evidence="10">Dimethylallyl diphosphate:tRNA dimethylallyltransferase</fullName>
        <shortName evidence="10">DMAPP:tRNA dimethylallyltransferase</shortName>
        <shortName evidence="10">DMATase</shortName>
    </alternativeName>
    <alternativeName>
        <fullName evidence="10">Isopentenyl-diphosphate:tRNA isopentenyltransferase</fullName>
        <shortName evidence="10">IPP transferase</shortName>
        <shortName evidence="10">IPPT</shortName>
        <shortName evidence="10">IPTase</shortName>
    </alternativeName>
</protein>
<keyword evidence="6 10" id="KW-0547">Nucleotide-binding</keyword>
<reference evidence="14 15" key="1">
    <citation type="journal article" date="2019" name="Int. J. Syst. Evol. Microbiol.">
        <title>Anaerobacillus alkaliphilus sp. nov., a novel alkaliphilic and moderately halophilic bacterium.</title>
        <authorList>
            <person name="Borsodi A.K."/>
            <person name="Aszalos J.M."/>
            <person name="Bihari P."/>
            <person name="Nagy I."/>
            <person name="Schumann P."/>
            <person name="Sproer C."/>
            <person name="Kovacs A.L."/>
            <person name="Boka K."/>
            <person name="Dobosy P."/>
            <person name="Ovari M."/>
            <person name="Szili-Kovacs T."/>
            <person name="Toth E."/>
        </authorList>
    </citation>
    <scope>NUCLEOTIDE SEQUENCE [LARGE SCALE GENOMIC DNA]</scope>
    <source>
        <strain evidence="14 15">B16-10</strain>
    </source>
</reference>
<keyword evidence="8 10" id="KW-0460">Magnesium</keyword>
<proteinExistence type="inferred from homology"/>
<feature type="site" description="Interaction with substrate tRNA" evidence="10">
    <location>
        <position position="101"/>
    </location>
</feature>
<evidence type="ECO:0000256" key="9">
    <source>
        <dbReference type="ARBA" id="ARBA00049563"/>
    </source>
</evidence>
<comment type="cofactor">
    <cofactor evidence="1 10">
        <name>Mg(2+)</name>
        <dbReference type="ChEBI" id="CHEBI:18420"/>
    </cofactor>
</comment>
<evidence type="ECO:0000256" key="8">
    <source>
        <dbReference type="ARBA" id="ARBA00022842"/>
    </source>
</evidence>
<evidence type="ECO:0000256" key="13">
    <source>
        <dbReference type="RuleBase" id="RU003785"/>
    </source>
</evidence>
<feature type="site" description="Interaction with substrate tRNA" evidence="10">
    <location>
        <position position="124"/>
    </location>
</feature>
<dbReference type="EC" id="2.5.1.75" evidence="10"/>
<evidence type="ECO:0000256" key="5">
    <source>
        <dbReference type="ARBA" id="ARBA00022694"/>
    </source>
</evidence>
<evidence type="ECO:0000256" key="2">
    <source>
        <dbReference type="ARBA" id="ARBA00003213"/>
    </source>
</evidence>
<dbReference type="RefSeq" id="WP_129079290.1">
    <property type="nucleotide sequence ID" value="NZ_QOUX01000046.1"/>
</dbReference>
<feature type="binding site" evidence="10">
    <location>
        <begin position="10"/>
        <end position="17"/>
    </location>
    <ligand>
        <name>ATP</name>
        <dbReference type="ChEBI" id="CHEBI:30616"/>
    </ligand>
</feature>
<comment type="subunit">
    <text evidence="10">Monomer.</text>
</comment>
<sequence length="308" mass="35711">MKEKLVVIVGPTAVGKTKLGIELAKRLHGEVISGDSMQIYKEMNIGTAKVTPEEMENVVHHLIDIKEPTDPFSVAEFQSLVKPLISKINAEGKLPLIVGGTGLYISSVLYDYNFPDVPSDLDYRQEMESFVDKFGVEKLHEKLKNIDPISYDTIHPNNYRRVIRALEVYHVTNKTIHDFQNEQSNESQYEVVVIGLTMERGLLYDRINTRVDWMIDEGLFSEAQSLYDRGVKNCQSVQAIGYKEIYEYIEGRVTKEVAIENLKQNSRRYAKRQLTWFRNKMDIQWYEMTESNFPEKFQEILKLIEESL</sequence>
<dbReference type="GO" id="GO:0006400">
    <property type="term" value="P:tRNA modification"/>
    <property type="evidence" value="ECO:0007669"/>
    <property type="project" value="TreeGrafter"/>
</dbReference>
<evidence type="ECO:0000256" key="7">
    <source>
        <dbReference type="ARBA" id="ARBA00022840"/>
    </source>
</evidence>
<comment type="caution">
    <text evidence="14">The sequence shown here is derived from an EMBL/GenBank/DDBJ whole genome shotgun (WGS) entry which is preliminary data.</text>
</comment>
<dbReference type="HAMAP" id="MF_00185">
    <property type="entry name" value="IPP_trans"/>
    <property type="match status" value="1"/>
</dbReference>
<feature type="region of interest" description="Interaction with substrate tRNA" evidence="10">
    <location>
        <begin position="35"/>
        <end position="38"/>
    </location>
</feature>
<dbReference type="EMBL" id="QOUX01000046">
    <property type="protein sequence ID" value="RXI97928.1"/>
    <property type="molecule type" value="Genomic_DNA"/>
</dbReference>
<dbReference type="GO" id="GO:0005524">
    <property type="term" value="F:ATP binding"/>
    <property type="evidence" value="ECO:0007669"/>
    <property type="project" value="UniProtKB-UniRule"/>
</dbReference>
<keyword evidence="7 10" id="KW-0067">ATP-binding</keyword>
<gene>
    <name evidence="10 14" type="primary">miaA</name>
    <name evidence="14" type="ORF">DS745_16370</name>
</gene>
<evidence type="ECO:0000256" key="1">
    <source>
        <dbReference type="ARBA" id="ARBA00001946"/>
    </source>
</evidence>
<comment type="catalytic activity">
    <reaction evidence="9 10 11">
        <text>adenosine(37) in tRNA + dimethylallyl diphosphate = N(6)-dimethylallyladenosine(37) in tRNA + diphosphate</text>
        <dbReference type="Rhea" id="RHEA:26482"/>
        <dbReference type="Rhea" id="RHEA-COMP:10162"/>
        <dbReference type="Rhea" id="RHEA-COMP:10375"/>
        <dbReference type="ChEBI" id="CHEBI:33019"/>
        <dbReference type="ChEBI" id="CHEBI:57623"/>
        <dbReference type="ChEBI" id="CHEBI:74411"/>
        <dbReference type="ChEBI" id="CHEBI:74415"/>
        <dbReference type="EC" id="2.5.1.75"/>
    </reaction>
</comment>
<dbReference type="SUPFAM" id="SSF52540">
    <property type="entry name" value="P-loop containing nucleoside triphosphate hydrolases"/>
    <property type="match status" value="2"/>
</dbReference>
<comment type="function">
    <text evidence="2 10 12">Catalyzes the transfer of a dimethylallyl group onto the adenine at position 37 in tRNAs that read codons beginning with uridine, leading to the formation of N6-(dimethylallyl)adenosine (i(6)A).</text>
</comment>
<dbReference type="Pfam" id="PF01715">
    <property type="entry name" value="IPPT"/>
    <property type="match status" value="1"/>
</dbReference>
<name>A0A4Q0VP06_9BACI</name>
<dbReference type="GO" id="GO:0052381">
    <property type="term" value="F:tRNA dimethylallyltransferase activity"/>
    <property type="evidence" value="ECO:0007669"/>
    <property type="project" value="UniProtKB-UniRule"/>
</dbReference>
<dbReference type="Gene3D" id="3.40.50.300">
    <property type="entry name" value="P-loop containing nucleotide triphosphate hydrolases"/>
    <property type="match status" value="1"/>
</dbReference>
<evidence type="ECO:0000256" key="12">
    <source>
        <dbReference type="RuleBase" id="RU003784"/>
    </source>
</evidence>
<evidence type="ECO:0000256" key="3">
    <source>
        <dbReference type="ARBA" id="ARBA00005842"/>
    </source>
</evidence>
<evidence type="ECO:0000256" key="4">
    <source>
        <dbReference type="ARBA" id="ARBA00022679"/>
    </source>
</evidence>
<dbReference type="Proteomes" id="UP000290649">
    <property type="component" value="Unassembled WGS sequence"/>
</dbReference>
<keyword evidence="4 10" id="KW-0808">Transferase</keyword>
<dbReference type="OrthoDB" id="9776390at2"/>
<dbReference type="NCBIfam" id="TIGR00174">
    <property type="entry name" value="miaA"/>
    <property type="match status" value="1"/>
</dbReference>